<protein>
    <recommendedName>
        <fullName evidence="4">Transcription factor TFIIIC triple barrel domain-containing protein</fullName>
    </recommendedName>
</protein>
<feature type="region of interest" description="Disordered" evidence="1">
    <location>
        <begin position="187"/>
        <end position="211"/>
    </location>
</feature>
<comment type="caution">
    <text evidence="2">The sequence shown here is derived from an EMBL/GenBank/DDBJ whole genome shotgun (WGS) entry which is preliminary data.</text>
</comment>
<organism evidence="2 3">
    <name type="scientific">Hermanssonia centrifuga</name>
    <dbReference type="NCBI Taxonomy" id="98765"/>
    <lineage>
        <taxon>Eukaryota</taxon>
        <taxon>Fungi</taxon>
        <taxon>Dikarya</taxon>
        <taxon>Basidiomycota</taxon>
        <taxon>Agaricomycotina</taxon>
        <taxon>Agaricomycetes</taxon>
        <taxon>Polyporales</taxon>
        <taxon>Meruliaceae</taxon>
        <taxon>Hermanssonia</taxon>
    </lineage>
</organism>
<reference evidence="2 3" key="1">
    <citation type="submission" date="2018-02" db="EMBL/GenBank/DDBJ databases">
        <title>Genome sequence of the basidiomycete white-rot fungus Phlebia centrifuga.</title>
        <authorList>
            <person name="Granchi Z."/>
            <person name="Peng M."/>
            <person name="de Vries R.P."/>
            <person name="Hilden K."/>
            <person name="Makela M.R."/>
            <person name="Grigoriev I."/>
            <person name="Riley R."/>
        </authorList>
    </citation>
    <scope>NUCLEOTIDE SEQUENCE [LARGE SCALE GENOMIC DNA]</scope>
    <source>
        <strain evidence="2 3">FBCC195</strain>
    </source>
</reference>
<dbReference type="STRING" id="98765.A0A2R6NY18"/>
<feature type="compositionally biased region" description="Polar residues" evidence="1">
    <location>
        <begin position="187"/>
        <end position="200"/>
    </location>
</feature>
<feature type="region of interest" description="Disordered" evidence="1">
    <location>
        <begin position="88"/>
        <end position="157"/>
    </location>
</feature>
<dbReference type="Proteomes" id="UP000186601">
    <property type="component" value="Unassembled WGS sequence"/>
</dbReference>
<feature type="compositionally biased region" description="Polar residues" evidence="1">
    <location>
        <begin position="120"/>
        <end position="132"/>
    </location>
</feature>
<dbReference type="AlphaFoldDB" id="A0A2R6NY18"/>
<proteinExistence type="predicted"/>
<evidence type="ECO:0000256" key="1">
    <source>
        <dbReference type="SAM" id="MobiDB-lite"/>
    </source>
</evidence>
<feature type="compositionally biased region" description="Polar residues" evidence="1">
    <location>
        <begin position="101"/>
        <end position="112"/>
    </location>
</feature>
<gene>
    <name evidence="2" type="ORF">PHLCEN_2v6902</name>
</gene>
<evidence type="ECO:0000313" key="3">
    <source>
        <dbReference type="Proteomes" id="UP000186601"/>
    </source>
</evidence>
<dbReference type="EMBL" id="MLYV02000689">
    <property type="protein sequence ID" value="PSR79682.1"/>
    <property type="molecule type" value="Genomic_DNA"/>
</dbReference>
<sequence length="211" mass="23166">MSNSSDTLIPGYTLVDQFGADDEYECDDDGQIVEEVEYVTLDLGFVEPTLVPSSSSYRLINLDGHERGAKSLAHIANTERRIKFREVELKPKKADDGIPPDSSQLDKPNTSSSKRKRPQTVEQFLGNETASEPVSRGGGRKGGRKSKRKIPDVGIEELHRADEIPELMEVDVGQEASVDVDVEATEVNASPSQKETSRTNYAADPMDITEG</sequence>
<evidence type="ECO:0000313" key="2">
    <source>
        <dbReference type="EMBL" id="PSR79682.1"/>
    </source>
</evidence>
<name>A0A2R6NY18_9APHY</name>
<feature type="compositionally biased region" description="Basic residues" evidence="1">
    <location>
        <begin position="138"/>
        <end position="148"/>
    </location>
</feature>
<evidence type="ECO:0008006" key="4">
    <source>
        <dbReference type="Google" id="ProtNLM"/>
    </source>
</evidence>
<accession>A0A2R6NY18</accession>
<dbReference type="OrthoDB" id="1877767at2759"/>
<keyword evidence="3" id="KW-1185">Reference proteome</keyword>